<dbReference type="InterPro" id="IPR005225">
    <property type="entry name" value="Small_GTP-bd"/>
</dbReference>
<dbReference type="Gene3D" id="3.40.50.300">
    <property type="entry name" value="P-loop containing nucleotide triphosphate hydrolases"/>
    <property type="match status" value="1"/>
</dbReference>
<dbReference type="PRINTS" id="PR00449">
    <property type="entry name" value="RASTRNSFRMNG"/>
</dbReference>
<organism evidence="7">
    <name type="scientific">Hanusia phi</name>
    <dbReference type="NCBI Taxonomy" id="3032"/>
    <lineage>
        <taxon>Eukaryota</taxon>
        <taxon>Cryptophyceae</taxon>
        <taxon>Pyrenomonadales</taxon>
        <taxon>Geminigeraceae</taxon>
        <taxon>Hanusia</taxon>
    </lineage>
</organism>
<evidence type="ECO:0000259" key="6">
    <source>
        <dbReference type="Pfam" id="PF14714"/>
    </source>
</evidence>
<feature type="region of interest" description="Disordered" evidence="4">
    <location>
        <begin position="1"/>
        <end position="21"/>
    </location>
</feature>
<evidence type="ECO:0000313" key="7">
    <source>
        <dbReference type="EMBL" id="CAD8501813.1"/>
    </source>
</evidence>
<protein>
    <recommendedName>
        <fullName evidence="8">GTPase Der</fullName>
    </recommendedName>
</protein>
<accession>A0A7S0F536</accession>
<evidence type="ECO:0000256" key="1">
    <source>
        <dbReference type="ARBA" id="ARBA00004229"/>
    </source>
</evidence>
<dbReference type="InterPro" id="IPR015946">
    <property type="entry name" value="KH_dom-like_a/b"/>
</dbReference>
<name>A0A7S0F536_9CRYP</name>
<dbReference type="AlphaFoldDB" id="A0A7S0F536"/>
<dbReference type="NCBIfam" id="TIGR00231">
    <property type="entry name" value="small_GTP"/>
    <property type="match status" value="1"/>
</dbReference>
<gene>
    <name evidence="7" type="ORF">HPHI1048_LOCUS20096</name>
</gene>
<evidence type="ECO:0000256" key="3">
    <source>
        <dbReference type="ARBA" id="ARBA00023134"/>
    </source>
</evidence>
<keyword evidence="3" id="KW-0342">GTP-binding</keyword>
<sequence>MKNKPTLLISNKSDGNVSPLDEKDVKKLGLGNPLHISATQNEGMSELIMHISPIIFGVERRNREISPEWRSDQERRLRLLILGRPNVGKSTLVNALVQTQSDEAREDYVPLLVGPEPGITRDPVSVIFEHQGEQIEVIDTAGLRKKGKTMQHGDAIDIKTSYASLKRMSHADLVVLLLEVNKQTGMLTEQDITLASEVISEGKAILVAVNKCDLLSKQELNNTKKASAKFLSATFNQLGDIPTVFISSQNRQGMKELLDQAIDLHAKSRKKFSTADLQRWLRDIKRIGKMSPPTFPNLKFARQVDARPPTIVVTCSRSMKSTAAYMAYLTNDFRKTFGLDGVPIRLMLREEQSQPKKQ</sequence>
<feature type="domain" description="GTPase Der C-terminal KH-domain-like" evidence="6">
    <location>
        <begin position="271"/>
        <end position="349"/>
    </location>
</feature>
<dbReference type="EMBL" id="HBEO01029614">
    <property type="protein sequence ID" value="CAD8501813.1"/>
    <property type="molecule type" value="Transcribed_RNA"/>
</dbReference>
<dbReference type="InterPro" id="IPR006073">
    <property type="entry name" value="GTP-bd"/>
</dbReference>
<dbReference type="SUPFAM" id="SSF52540">
    <property type="entry name" value="P-loop containing nucleoside triphosphate hydrolases"/>
    <property type="match status" value="1"/>
</dbReference>
<dbReference type="GO" id="GO:0005525">
    <property type="term" value="F:GTP binding"/>
    <property type="evidence" value="ECO:0007669"/>
    <property type="project" value="UniProtKB-KW"/>
</dbReference>
<dbReference type="InterPro" id="IPR027417">
    <property type="entry name" value="P-loop_NTPase"/>
</dbReference>
<evidence type="ECO:0000256" key="2">
    <source>
        <dbReference type="ARBA" id="ARBA00022741"/>
    </source>
</evidence>
<comment type="subcellular location">
    <subcellularLocation>
        <location evidence="1">Plastid</location>
        <location evidence="1">Chloroplast</location>
    </subcellularLocation>
</comment>
<dbReference type="Gene3D" id="3.30.300.20">
    <property type="match status" value="1"/>
</dbReference>
<evidence type="ECO:0000259" key="5">
    <source>
        <dbReference type="Pfam" id="PF01926"/>
    </source>
</evidence>
<evidence type="ECO:0008006" key="8">
    <source>
        <dbReference type="Google" id="ProtNLM"/>
    </source>
</evidence>
<dbReference type="PANTHER" id="PTHR43834:SF6">
    <property type="entry name" value="GTPASE DER"/>
    <property type="match status" value="1"/>
</dbReference>
<dbReference type="Pfam" id="PF01926">
    <property type="entry name" value="MMR_HSR1"/>
    <property type="match status" value="1"/>
</dbReference>
<feature type="domain" description="G" evidence="5">
    <location>
        <begin position="79"/>
        <end position="211"/>
    </location>
</feature>
<dbReference type="GO" id="GO:0009507">
    <property type="term" value="C:chloroplast"/>
    <property type="evidence" value="ECO:0007669"/>
    <property type="project" value="UniProtKB-SubCell"/>
</dbReference>
<dbReference type="Pfam" id="PF14714">
    <property type="entry name" value="KH_dom-like"/>
    <property type="match status" value="1"/>
</dbReference>
<dbReference type="InterPro" id="IPR032859">
    <property type="entry name" value="KH_dom-like"/>
</dbReference>
<dbReference type="PANTHER" id="PTHR43834">
    <property type="entry name" value="GTPASE DER"/>
    <property type="match status" value="1"/>
</dbReference>
<evidence type="ECO:0000256" key="4">
    <source>
        <dbReference type="SAM" id="MobiDB-lite"/>
    </source>
</evidence>
<reference evidence="7" key="1">
    <citation type="submission" date="2021-01" db="EMBL/GenBank/DDBJ databases">
        <authorList>
            <person name="Corre E."/>
            <person name="Pelletier E."/>
            <person name="Niang G."/>
            <person name="Scheremetjew M."/>
            <person name="Finn R."/>
            <person name="Kale V."/>
            <person name="Holt S."/>
            <person name="Cochrane G."/>
            <person name="Meng A."/>
            <person name="Brown T."/>
            <person name="Cohen L."/>
        </authorList>
    </citation>
    <scope>NUCLEOTIDE SEQUENCE</scope>
    <source>
        <strain evidence="7">CCMP325</strain>
    </source>
</reference>
<proteinExistence type="predicted"/>
<keyword evidence="2" id="KW-0547">Nucleotide-binding</keyword>